<dbReference type="GO" id="GO:0000166">
    <property type="term" value="F:nucleotide binding"/>
    <property type="evidence" value="ECO:0007669"/>
    <property type="project" value="UniProtKB-KW"/>
</dbReference>
<evidence type="ECO:0000256" key="4">
    <source>
        <dbReference type="ARBA" id="ARBA00025764"/>
    </source>
</evidence>
<dbReference type="SUPFAM" id="SSF54197">
    <property type="entry name" value="HIT-like"/>
    <property type="match status" value="1"/>
</dbReference>
<evidence type="ECO:0000259" key="8">
    <source>
        <dbReference type="PROSITE" id="PS51084"/>
    </source>
</evidence>
<accession>A0A2C9K0U8</accession>
<dbReference type="PANTHER" id="PTHR12486">
    <property type="entry name" value="APRATAXIN-RELATED"/>
    <property type="match status" value="1"/>
</dbReference>
<name>A0A2C9K0U8_BIOGL</name>
<dbReference type="EnsemblMetazoa" id="BGLB011279-RB">
    <property type="protein sequence ID" value="BGLB011279-PB"/>
    <property type="gene ID" value="BGLB011279"/>
</dbReference>
<dbReference type="Gene3D" id="3.30.428.10">
    <property type="entry name" value="HIT-like"/>
    <property type="match status" value="1"/>
</dbReference>
<keyword evidence="1" id="KW-0547">Nucleotide-binding</keyword>
<dbReference type="PANTHER" id="PTHR12486:SF5">
    <property type="entry name" value="ADENOSINE 5'-MONOPHOSPHORAMIDASE HINT3"/>
    <property type="match status" value="1"/>
</dbReference>
<dbReference type="AlphaFoldDB" id="A0A2C9K0U8"/>
<evidence type="ECO:0000256" key="1">
    <source>
        <dbReference type="ARBA" id="ARBA00022741"/>
    </source>
</evidence>
<feature type="short sequence motif" description="Histidine triad motif" evidence="7">
    <location>
        <begin position="137"/>
        <end position="141"/>
    </location>
</feature>
<evidence type="ECO:0000256" key="6">
    <source>
        <dbReference type="ARBA" id="ARBA00042361"/>
    </source>
</evidence>
<gene>
    <name evidence="9" type="primary">106076143</name>
</gene>
<dbReference type="VEuPathDB" id="VectorBase:BGLB011279"/>
<proteinExistence type="inferred from homology"/>
<dbReference type="VEuPathDB" id="VectorBase:BGLAX_042714"/>
<sequence>MTDLDKKTIKKKSFCPILDVDSTSRLRLLEVKMATPNDTQANKCLFCRIAHKQEPKSQLLYDKDDIVIFKDIRPASDHHYLVIPKSHVRDPKHLNLNDVELVERLVATGKEFLSQMGGSVDDARLGFHWPPFNSISHLHLHVISPVKNMGFISGLVFKPNSYWFVSPDWVLERLRNMNKT</sequence>
<dbReference type="PROSITE" id="PS51084">
    <property type="entry name" value="HIT_2"/>
    <property type="match status" value="1"/>
</dbReference>
<protein>
    <recommendedName>
        <fullName evidence="5">Adenosine 5'-monophosphoramidase HINT3</fullName>
    </recommendedName>
    <alternativeName>
        <fullName evidence="6">Histidine triad nucleotide-binding protein 3</fullName>
    </alternativeName>
</protein>
<dbReference type="OrthoDB" id="1915375at2759"/>
<dbReference type="KEGG" id="bgt:106076143"/>
<dbReference type="STRING" id="6526.A0A2C9K0U8"/>
<keyword evidence="2" id="KW-0378">Hydrolase</keyword>
<dbReference type="Proteomes" id="UP000076420">
    <property type="component" value="Unassembled WGS sequence"/>
</dbReference>
<dbReference type="InterPro" id="IPR036265">
    <property type="entry name" value="HIT-like_sf"/>
</dbReference>
<evidence type="ECO:0000256" key="5">
    <source>
        <dbReference type="ARBA" id="ARBA00039802"/>
    </source>
</evidence>
<feature type="domain" description="HIT" evidence="8">
    <location>
        <begin position="45"/>
        <end position="157"/>
    </location>
</feature>
<organism evidence="9 10">
    <name type="scientific">Biomphalaria glabrata</name>
    <name type="common">Bloodfluke planorb</name>
    <name type="synonym">Freshwater snail</name>
    <dbReference type="NCBI Taxonomy" id="6526"/>
    <lineage>
        <taxon>Eukaryota</taxon>
        <taxon>Metazoa</taxon>
        <taxon>Spiralia</taxon>
        <taxon>Lophotrochozoa</taxon>
        <taxon>Mollusca</taxon>
        <taxon>Gastropoda</taxon>
        <taxon>Heterobranchia</taxon>
        <taxon>Euthyneura</taxon>
        <taxon>Panpulmonata</taxon>
        <taxon>Hygrophila</taxon>
        <taxon>Lymnaeoidea</taxon>
        <taxon>Planorbidae</taxon>
        <taxon>Biomphalaria</taxon>
    </lineage>
</organism>
<comment type="similarity">
    <text evidence="4">Belongs to the HINT family.</text>
</comment>
<evidence type="ECO:0000256" key="7">
    <source>
        <dbReference type="PROSITE-ProRule" id="PRU00464"/>
    </source>
</evidence>
<evidence type="ECO:0000313" key="10">
    <source>
        <dbReference type="Proteomes" id="UP000076420"/>
    </source>
</evidence>
<comment type="catalytic activity">
    <reaction evidence="3">
        <text>adenosine 5'-phosphoramidate + H2O = NH4(+) + AMP</text>
        <dbReference type="Rhea" id="RHEA:67916"/>
        <dbReference type="ChEBI" id="CHEBI:15377"/>
        <dbReference type="ChEBI" id="CHEBI:28938"/>
        <dbReference type="ChEBI" id="CHEBI:57890"/>
        <dbReference type="ChEBI" id="CHEBI:456215"/>
    </reaction>
</comment>
<evidence type="ECO:0000256" key="3">
    <source>
        <dbReference type="ARBA" id="ARBA00024472"/>
    </source>
</evidence>
<dbReference type="GO" id="GO:0016787">
    <property type="term" value="F:hydrolase activity"/>
    <property type="evidence" value="ECO:0007669"/>
    <property type="project" value="UniProtKB-KW"/>
</dbReference>
<evidence type="ECO:0000256" key="2">
    <source>
        <dbReference type="ARBA" id="ARBA00022801"/>
    </source>
</evidence>
<dbReference type="Pfam" id="PF11969">
    <property type="entry name" value="DcpS_C"/>
    <property type="match status" value="1"/>
</dbReference>
<dbReference type="InterPro" id="IPR011146">
    <property type="entry name" value="HIT-like"/>
</dbReference>
<evidence type="ECO:0000313" key="9">
    <source>
        <dbReference type="EnsemblMetazoa" id="BGLB011279-PB"/>
    </source>
</evidence>
<reference evidence="9" key="1">
    <citation type="submission" date="2020-05" db="UniProtKB">
        <authorList>
            <consortium name="EnsemblMetazoa"/>
        </authorList>
    </citation>
    <scope>IDENTIFICATION</scope>
    <source>
        <strain evidence="9">BB02</strain>
    </source>
</reference>